<dbReference type="PROSITE" id="PS50084">
    <property type="entry name" value="KH_TYPE_1"/>
    <property type="match status" value="2"/>
</dbReference>
<proteinExistence type="predicted"/>
<dbReference type="Pfam" id="PF00013">
    <property type="entry name" value="KH_1"/>
    <property type="match status" value="2"/>
</dbReference>
<dbReference type="AlphaFoldDB" id="A0A8E0VPP7"/>
<feature type="non-terminal residue" evidence="4">
    <location>
        <position position="608"/>
    </location>
</feature>
<organism evidence="4 5">
    <name type="scientific">Fasciolopsis buskii</name>
    <dbReference type="NCBI Taxonomy" id="27845"/>
    <lineage>
        <taxon>Eukaryota</taxon>
        <taxon>Metazoa</taxon>
        <taxon>Spiralia</taxon>
        <taxon>Lophotrochozoa</taxon>
        <taxon>Platyhelminthes</taxon>
        <taxon>Trematoda</taxon>
        <taxon>Digenea</taxon>
        <taxon>Plagiorchiida</taxon>
        <taxon>Echinostomata</taxon>
        <taxon>Echinostomatoidea</taxon>
        <taxon>Fasciolidae</taxon>
        <taxon>Fasciolopsis</taxon>
    </lineage>
</organism>
<feature type="domain" description="K Homology" evidence="3">
    <location>
        <begin position="504"/>
        <end position="576"/>
    </location>
</feature>
<sequence>ELVYVDPKFHGLLIGRQGSNIIRFRERHNVELLFPDRMETDPKLSMEIRIVGPKDAVAQAKSDLEAMIKTLEDEIEQAVPVDPSILKDIVVYRRSFSYPELDRVRVIMPRTIGPPTESTADSPNADQQVYIKLIGQKACVESAAEDLRSMIRDIQEKTTKEFVITEPGQFFALSQARSHFRDLQHQYRVSINLVRSADDNFSAQSSPEKLSVPRPPASGSLIITGRPEQIEQLYEQEIRPILPVEEEFPVSQEFHRGLIINLSNDRRGRRTQLAPPRGAQPNDDSGEQSETLSKALELKQKYNVTIRLPPPNSAGLNVVYLRGIPAQLTAAKAELAEWVKHCEELKADRIARNFESSLPIPSRFTPWLLSIKREFTQLQDVLMFIAPGPSLTPVNGDCEPGPEVVANGQDSEADANHVTTENGVHVDDDISERLNGDDHGESDHDVKSSKGTNMLHIESPESGRIPSTTQSSQERLSTVILRGYQHKVEEAKSKLEGMIKQQLEQVTEELCIPAEVHPQLIGYRGNAIQKVMQEFHVRIDFPNRRARETVDANSVLVTGDAKDVDLACDFLIARANDLLDRITSETRPVQSVRYMEELLPTNGPVLNA</sequence>
<evidence type="ECO:0000313" key="4">
    <source>
        <dbReference type="EMBL" id="KAA0200971.1"/>
    </source>
</evidence>
<protein>
    <submittedName>
        <fullName evidence="4">High-density lipoprotein receptor (Hdl)</fullName>
    </submittedName>
</protein>
<dbReference type="InterPro" id="IPR036612">
    <property type="entry name" value="KH_dom_type_1_sf"/>
</dbReference>
<feature type="region of interest" description="Disordered" evidence="2">
    <location>
        <begin position="266"/>
        <end position="291"/>
    </location>
</feature>
<keyword evidence="4" id="KW-0675">Receptor</keyword>
<feature type="domain" description="K Homology" evidence="3">
    <location>
        <begin position="1"/>
        <end position="69"/>
    </location>
</feature>
<dbReference type="Gene3D" id="3.30.1370.10">
    <property type="entry name" value="K Homology domain, type 1"/>
    <property type="match status" value="3"/>
</dbReference>
<name>A0A8E0VPP7_9TREM</name>
<dbReference type="SMART" id="SM00322">
    <property type="entry name" value="KH"/>
    <property type="match status" value="2"/>
</dbReference>
<dbReference type="CDD" id="cd02394">
    <property type="entry name" value="KH-I_Vigilin_rpt6"/>
    <property type="match status" value="1"/>
</dbReference>
<evidence type="ECO:0000256" key="1">
    <source>
        <dbReference type="PROSITE-ProRule" id="PRU00117"/>
    </source>
</evidence>
<gene>
    <name evidence="4" type="ORF">FBUS_05684</name>
</gene>
<evidence type="ECO:0000259" key="3">
    <source>
        <dbReference type="SMART" id="SM00322"/>
    </source>
</evidence>
<accession>A0A8E0VPP7</accession>
<evidence type="ECO:0000313" key="5">
    <source>
        <dbReference type="Proteomes" id="UP000728185"/>
    </source>
</evidence>
<feature type="compositionally biased region" description="Basic and acidic residues" evidence="2">
    <location>
        <begin position="424"/>
        <end position="448"/>
    </location>
</feature>
<dbReference type="OrthoDB" id="10027144at2759"/>
<comment type="caution">
    <text evidence="4">The sequence shown here is derived from an EMBL/GenBank/DDBJ whole genome shotgun (WGS) entry which is preliminary data.</text>
</comment>
<evidence type="ECO:0000256" key="2">
    <source>
        <dbReference type="SAM" id="MobiDB-lite"/>
    </source>
</evidence>
<keyword evidence="1" id="KW-0694">RNA-binding</keyword>
<dbReference type="InterPro" id="IPR004088">
    <property type="entry name" value="KH_dom_type_1"/>
</dbReference>
<dbReference type="SUPFAM" id="SSF54791">
    <property type="entry name" value="Eukaryotic type KH-domain (KH-domain type I)"/>
    <property type="match status" value="2"/>
</dbReference>
<dbReference type="GO" id="GO:0003723">
    <property type="term" value="F:RNA binding"/>
    <property type="evidence" value="ECO:0007669"/>
    <property type="project" value="UniProtKB-UniRule"/>
</dbReference>
<dbReference type="Proteomes" id="UP000728185">
    <property type="component" value="Unassembled WGS sequence"/>
</dbReference>
<keyword evidence="4" id="KW-0449">Lipoprotein</keyword>
<dbReference type="InterPro" id="IPR004087">
    <property type="entry name" value="KH_dom"/>
</dbReference>
<dbReference type="EMBL" id="LUCM01000177">
    <property type="protein sequence ID" value="KAA0200971.1"/>
    <property type="molecule type" value="Genomic_DNA"/>
</dbReference>
<keyword evidence="5" id="KW-1185">Reference proteome</keyword>
<feature type="region of interest" description="Disordered" evidence="2">
    <location>
        <begin position="419"/>
        <end position="472"/>
    </location>
</feature>
<reference evidence="4" key="1">
    <citation type="submission" date="2019-05" db="EMBL/GenBank/DDBJ databases">
        <title>Annotation for the trematode Fasciolopsis buski.</title>
        <authorList>
            <person name="Choi Y.-J."/>
        </authorList>
    </citation>
    <scope>NUCLEOTIDE SEQUENCE</scope>
    <source>
        <strain evidence="4">HT</strain>
        <tissue evidence="4">Whole worm</tissue>
    </source>
</reference>